<dbReference type="HOGENOM" id="CLU_013284_0_0_6"/>
<evidence type="ECO:0000313" key="1">
    <source>
        <dbReference type="EMBL" id="AIL62925.1"/>
    </source>
</evidence>
<reference evidence="1 2" key="1">
    <citation type="submission" date="2014-07" db="EMBL/GenBank/DDBJ databases">
        <authorList>
            <person name="Lee K."/>
            <person name="Lim J.Y."/>
            <person name="Hwang I."/>
        </authorList>
    </citation>
    <scope>NUCLEOTIDE SEQUENCE [LARGE SCALE GENOMIC DNA]</scope>
    <source>
        <strain evidence="1 2">KL28</strain>
    </source>
</reference>
<dbReference type="InterPro" id="IPR029044">
    <property type="entry name" value="Nucleotide-diphossugar_trans"/>
</dbReference>
<dbReference type="Gene3D" id="3.90.550.10">
    <property type="entry name" value="Spore Coat Polysaccharide Biosynthesis Protein SpsA, Chain A"/>
    <property type="match status" value="2"/>
</dbReference>
<dbReference type="OrthoDB" id="9179784at2"/>
<dbReference type="EMBL" id="CP009048">
    <property type="protein sequence ID" value="AIL62925.1"/>
    <property type="molecule type" value="Genomic_DNA"/>
</dbReference>
<gene>
    <name evidence="1" type="ORF">PSAKL28_37730</name>
</gene>
<evidence type="ECO:0000313" key="2">
    <source>
        <dbReference type="Proteomes" id="UP000028931"/>
    </source>
</evidence>
<dbReference type="GO" id="GO:0016740">
    <property type="term" value="F:transferase activity"/>
    <property type="evidence" value="ECO:0007669"/>
    <property type="project" value="UniProtKB-KW"/>
</dbReference>
<dbReference type="KEGG" id="palk:PSAKL28_37730"/>
<dbReference type="SUPFAM" id="SSF53448">
    <property type="entry name" value="Nucleotide-diphospho-sugar transferases"/>
    <property type="match status" value="2"/>
</dbReference>
<dbReference type="Pfam" id="PF13641">
    <property type="entry name" value="Glyco_tranf_2_3"/>
    <property type="match status" value="1"/>
</dbReference>
<name>A0A077FEK0_9PSED</name>
<accession>A0A077FEK0</accession>
<organism evidence="1 2">
    <name type="scientific">Pseudomonas alkylphenolica</name>
    <dbReference type="NCBI Taxonomy" id="237609"/>
    <lineage>
        <taxon>Bacteria</taxon>
        <taxon>Pseudomonadati</taxon>
        <taxon>Pseudomonadota</taxon>
        <taxon>Gammaproteobacteria</taxon>
        <taxon>Pseudomonadales</taxon>
        <taxon>Pseudomonadaceae</taxon>
        <taxon>Pseudomonas</taxon>
    </lineage>
</organism>
<sequence length="921" mass="100238">MIEIATGSRSDVTVVLLGHEQADHRVRALHYYGQAGVPCLPLESLLAATPAELCRKRLAQALAQVTTPFVTLALDADFVLAASLDSAAACLHQQSQAVAVQGYALAYAPGNAQVAYHKIGSPFAPLAEEGAAARLKQYALAGQQAWRAVLRVEALQQALAIVPGELDFAGLRVALSCALLAQGEIAHLEQTDVICEYVPCTLTPVIREEHLNQVVRTLRQWDAAHQGLCADEAGAVLLNRFVRGTYDQGEEPLLFTSPWNSVVDDPERAFEPRQYVELPYYNSALFNQLTALEFLCHAWPTGQKHQQALEGIWVRQRDLMQEHPNDVAESLKQRYWQALALGLFNLDVCQQLMPMLNDDDDIDHARELENWLQRLEQVPGIDMQARLRATPSGQVLDAIAAATPDQAGRQRVMAHLAKHPAPQIAFVVVDLEDDDQALQATFDSLLASGVRNFKLVVLKGGNPPTITTARDTLHFIRVTESNWVTHLNQVVRQLPSEWLLLLQAGDVLLAGGLQRLSVELGEAPACQAIAANEVQRDTEGRLLSVVRPGGNLDLLRSQPGLMSRHWLVRRQAVLDLGGYSETHRQALELDLLLRLVEEQGQGSLAHMDDYLVIGQQASPALVTEAQAILNRHLTQLGYRSQISNQGASGLVIDFRHSATPLVSILLAFEGDSAQLQASLTAVLQRTRYPRYEVLVACASDVLEAEVSASQAFAGRIRWLGAEPGASRGELLNLAASQARGDYLVLLSERCQVITPAWIEALLNEAQRPEVGVVGACLHATDGTLAHAGYELLADPQVYAPWQGLPLEVGARHSWSLSVRSCPAVSGDCLMVRKELFEHFGGLQAAAGADIDLCLAVAETGLMVVWTPRSQLLVSAVATPDASLSQALATRWPTAFNARVQFGGGNDVDASRSQLQWLAQLG</sequence>
<dbReference type="Proteomes" id="UP000028931">
    <property type="component" value="Chromosome"/>
</dbReference>
<dbReference type="AlphaFoldDB" id="A0A077FEK0"/>
<dbReference type="RefSeq" id="WP_038613391.1">
    <property type="nucleotide sequence ID" value="NZ_CP009048.1"/>
</dbReference>
<protein>
    <submittedName>
        <fullName evidence="1">Group 2 family glycosyltransferase</fullName>
    </submittedName>
</protein>
<keyword evidence="1" id="KW-0808">Transferase</keyword>
<proteinExistence type="predicted"/>
<dbReference type="PANTHER" id="PTHR43179">
    <property type="entry name" value="RHAMNOSYLTRANSFERASE WBBL"/>
    <property type="match status" value="1"/>
</dbReference>
<dbReference type="eggNOG" id="COG1216">
    <property type="taxonomic scope" value="Bacteria"/>
</dbReference>
<dbReference type="PANTHER" id="PTHR43179:SF7">
    <property type="entry name" value="RHAMNOSYLTRANSFERASE WBBL"/>
    <property type="match status" value="1"/>
</dbReference>